<sequence length="197" mass="21188">MAEKKEIVFGIADITIGEGEDQISFDGKNYLQAEGGTLELTPTYAEITVADAGETIIERRLNGWEGSVTISAAEEDVDILEVALASTERITNTDGGADGAMDAKIGSKPKGRKVRVHPRHLPESVQDMDWVIYNMAATEGFSREYGAEQGNIEITLTMMPREGFDFSEPGNFFYRGSVDPNADDSGGSDGGGEDSPN</sequence>
<dbReference type="Proteomes" id="UP001597041">
    <property type="component" value="Unassembled WGS sequence"/>
</dbReference>
<evidence type="ECO:0000313" key="3">
    <source>
        <dbReference type="Proteomes" id="UP001597041"/>
    </source>
</evidence>
<dbReference type="EMBL" id="JBHTKK010000013">
    <property type="protein sequence ID" value="MFD1066691.1"/>
    <property type="molecule type" value="Genomic_DNA"/>
</dbReference>
<evidence type="ECO:0008006" key="4">
    <source>
        <dbReference type="Google" id="ProtNLM"/>
    </source>
</evidence>
<evidence type="ECO:0000256" key="1">
    <source>
        <dbReference type="SAM" id="MobiDB-lite"/>
    </source>
</evidence>
<keyword evidence="3" id="KW-1185">Reference proteome</keyword>
<reference evidence="3" key="1">
    <citation type="journal article" date="2019" name="Int. J. Syst. Evol. Microbiol.">
        <title>The Global Catalogue of Microorganisms (GCM) 10K type strain sequencing project: providing services to taxonomists for standard genome sequencing and annotation.</title>
        <authorList>
            <consortium name="The Broad Institute Genomics Platform"/>
            <consortium name="The Broad Institute Genome Sequencing Center for Infectious Disease"/>
            <person name="Wu L."/>
            <person name="Ma J."/>
        </authorList>
    </citation>
    <scope>NUCLEOTIDE SEQUENCE [LARGE SCALE GENOMIC DNA]</scope>
    <source>
        <strain evidence="3">CCUG 56608</strain>
    </source>
</reference>
<evidence type="ECO:0000313" key="2">
    <source>
        <dbReference type="EMBL" id="MFD1066691.1"/>
    </source>
</evidence>
<gene>
    <name evidence="2" type="ORF">ACFQ19_11705</name>
</gene>
<organism evidence="2 3">
    <name type="scientific">Oceanobacillus locisalsi</name>
    <dbReference type="NCBI Taxonomy" id="546107"/>
    <lineage>
        <taxon>Bacteria</taxon>
        <taxon>Bacillati</taxon>
        <taxon>Bacillota</taxon>
        <taxon>Bacilli</taxon>
        <taxon>Bacillales</taxon>
        <taxon>Bacillaceae</taxon>
        <taxon>Oceanobacillus</taxon>
    </lineage>
</organism>
<feature type="region of interest" description="Disordered" evidence="1">
    <location>
        <begin position="93"/>
        <end position="112"/>
    </location>
</feature>
<proteinExistence type="predicted"/>
<protein>
    <recommendedName>
        <fullName evidence="4">Phage tail protein</fullName>
    </recommendedName>
</protein>
<feature type="region of interest" description="Disordered" evidence="1">
    <location>
        <begin position="170"/>
        <end position="197"/>
    </location>
</feature>
<accession>A0ABW3NGB8</accession>
<comment type="caution">
    <text evidence="2">The sequence shown here is derived from an EMBL/GenBank/DDBJ whole genome shotgun (WGS) entry which is preliminary data.</text>
</comment>
<dbReference type="RefSeq" id="WP_379592268.1">
    <property type="nucleotide sequence ID" value="NZ_JBHTKK010000013.1"/>
</dbReference>
<name>A0ABW3NGB8_9BACI</name>